<evidence type="ECO:0008006" key="5">
    <source>
        <dbReference type="Google" id="ProtNLM"/>
    </source>
</evidence>
<name>A0A2W4SK06_9GAMM</name>
<reference evidence="3 4" key="1">
    <citation type="journal article" date="2018" name="Aquat. Microb. Ecol.">
        <title>Gammaproteobacterial methanotrophs dominate.</title>
        <authorList>
            <person name="Rissanen A.J."/>
            <person name="Saarenheimo J."/>
            <person name="Tiirola M."/>
            <person name="Peura S."/>
            <person name="Aalto S.L."/>
            <person name="Karvinen A."/>
            <person name="Nykanen H."/>
        </authorList>
    </citation>
    <scope>NUCLEOTIDE SEQUENCE [LARGE SCALE GENOMIC DNA]</scope>
    <source>
        <strain evidence="3">AMbin10</strain>
    </source>
</reference>
<dbReference type="EMBL" id="QJPH01000464">
    <property type="protein sequence ID" value="PZN73194.1"/>
    <property type="molecule type" value="Genomic_DNA"/>
</dbReference>
<organism evidence="3 4">
    <name type="scientific">Candidatus Methylumidiphilus alinenensis</name>
    <dbReference type="NCBI Taxonomy" id="2202197"/>
    <lineage>
        <taxon>Bacteria</taxon>
        <taxon>Pseudomonadati</taxon>
        <taxon>Pseudomonadota</taxon>
        <taxon>Gammaproteobacteria</taxon>
        <taxon>Methylococcales</taxon>
        <taxon>Candidatus Methylumidiphilus</taxon>
    </lineage>
</organism>
<dbReference type="GO" id="GO:0003676">
    <property type="term" value="F:nucleic acid binding"/>
    <property type="evidence" value="ECO:0007669"/>
    <property type="project" value="InterPro"/>
</dbReference>
<protein>
    <recommendedName>
        <fullName evidence="5">DUF1016 domain-containing protein</fullName>
    </recommendedName>
</protein>
<dbReference type="InterPro" id="IPR053148">
    <property type="entry name" value="PD-DEXK-like_domain"/>
</dbReference>
<dbReference type="InterPro" id="IPR009362">
    <property type="entry name" value="YhcG_C"/>
</dbReference>
<accession>A0A2W4SK06</accession>
<comment type="caution">
    <text evidence="3">The sequence shown here is derived from an EMBL/GenBank/DDBJ whole genome shotgun (WGS) entry which is preliminary data.</text>
</comment>
<feature type="domain" description="YhcG PDDEXK nuclease" evidence="1">
    <location>
        <begin position="116"/>
        <end position="270"/>
    </location>
</feature>
<evidence type="ECO:0000259" key="2">
    <source>
        <dbReference type="Pfam" id="PF17761"/>
    </source>
</evidence>
<dbReference type="Pfam" id="PF17761">
    <property type="entry name" value="DUF1016_N"/>
    <property type="match status" value="1"/>
</dbReference>
<dbReference type="PANTHER" id="PTHR30547:SF5">
    <property type="entry name" value="NUCLEASE YHCG-RELATED"/>
    <property type="match status" value="1"/>
</dbReference>
<gene>
    <name evidence="3" type="ORF">DM484_23150</name>
</gene>
<dbReference type="AlphaFoldDB" id="A0A2W4SK06"/>
<dbReference type="Proteomes" id="UP000249396">
    <property type="component" value="Unassembled WGS sequence"/>
</dbReference>
<dbReference type="Gene3D" id="3.40.1350.10">
    <property type="match status" value="1"/>
</dbReference>
<feature type="domain" description="YhcG N-terminal" evidence="2">
    <location>
        <begin position="45"/>
        <end position="91"/>
    </location>
</feature>
<dbReference type="InterPro" id="IPR011856">
    <property type="entry name" value="tRNA_endonuc-like_dom_sf"/>
</dbReference>
<dbReference type="PANTHER" id="PTHR30547">
    <property type="entry name" value="UNCHARACTERIZED PROTEIN YHCG-RELATED"/>
    <property type="match status" value="1"/>
</dbReference>
<dbReference type="InterPro" id="IPR041527">
    <property type="entry name" value="YhcG_N"/>
</dbReference>
<sequence>MYIAQSIAGQFPATSIPASHSHKVAIAQFETGQSSLRAEQPRPFRLSWTHYVFLMGIENVAERSFYEVEAVDQGWNLNELKRQFDSSLYERLALSRDKAGIRQLAQEGQIVSQPKDVLKEPLVLEFLGLNEQARFSESDLETAIINQIEHFLLELGKGFLFEARQKRFTFDDDHFFVDLVFYNRLLRCYVLIDLKLGKLTHQDLGQMQMYVNYFDRYVKTEAENATIGIVLCKKKHEALVEITLPKDANIHAREYQLYLPSKEELRRKLQEWAGEE</sequence>
<evidence type="ECO:0000313" key="3">
    <source>
        <dbReference type="EMBL" id="PZN73194.1"/>
    </source>
</evidence>
<dbReference type="Pfam" id="PF06250">
    <property type="entry name" value="YhcG_C"/>
    <property type="match status" value="1"/>
</dbReference>
<proteinExistence type="predicted"/>
<evidence type="ECO:0000259" key="1">
    <source>
        <dbReference type="Pfam" id="PF06250"/>
    </source>
</evidence>
<evidence type="ECO:0000313" key="4">
    <source>
        <dbReference type="Proteomes" id="UP000249396"/>
    </source>
</evidence>